<gene>
    <name evidence="2" type="ORF">SAMN04488522_105447</name>
</gene>
<dbReference type="EMBL" id="FQUQ01000005">
    <property type="protein sequence ID" value="SHG42181.1"/>
    <property type="molecule type" value="Genomic_DNA"/>
</dbReference>
<feature type="transmembrane region" description="Helical" evidence="1">
    <location>
        <begin position="153"/>
        <end position="170"/>
    </location>
</feature>
<feature type="transmembrane region" description="Helical" evidence="1">
    <location>
        <begin position="111"/>
        <end position="133"/>
    </location>
</feature>
<reference evidence="3" key="1">
    <citation type="submission" date="2016-11" db="EMBL/GenBank/DDBJ databases">
        <authorList>
            <person name="Varghese N."/>
            <person name="Submissions S."/>
        </authorList>
    </citation>
    <scope>NUCLEOTIDE SEQUENCE [LARGE SCALE GENOMIC DNA]</scope>
    <source>
        <strain evidence="3">DSM 16990</strain>
    </source>
</reference>
<organism evidence="2 3">
    <name type="scientific">Pedobacter caeni</name>
    <dbReference type="NCBI Taxonomy" id="288992"/>
    <lineage>
        <taxon>Bacteria</taxon>
        <taxon>Pseudomonadati</taxon>
        <taxon>Bacteroidota</taxon>
        <taxon>Sphingobacteriia</taxon>
        <taxon>Sphingobacteriales</taxon>
        <taxon>Sphingobacteriaceae</taxon>
        <taxon>Pedobacter</taxon>
    </lineage>
</organism>
<dbReference type="OrthoDB" id="8449242at2"/>
<name>A0A1M5JNS3_9SPHI</name>
<keyword evidence="1" id="KW-1133">Transmembrane helix</keyword>
<keyword evidence="1" id="KW-0812">Transmembrane</keyword>
<keyword evidence="1" id="KW-0472">Membrane</keyword>
<proteinExistence type="predicted"/>
<sequence length="204" mass="23367">MTDRSDFLLAMYNQLCSEMDRHIKITWQIVGVLLSTLAVFALVDKNIMPLDIACSIILGVCALAIGIIIESNFWYNRNLVIIANIERQFLLESDSKEIQHYFTKHRSGNTYIDMMLIQMVFVIIVVLLMFIYHTSQRVVSSFSLSNDIDYSKTMPTIVILTTIILAYLFHKKRIENYNTFVNNSPGKTMSPTTNIPSDSDHITT</sequence>
<feature type="transmembrane region" description="Helical" evidence="1">
    <location>
        <begin position="49"/>
        <end position="69"/>
    </location>
</feature>
<feature type="transmembrane region" description="Helical" evidence="1">
    <location>
        <begin position="25"/>
        <end position="43"/>
    </location>
</feature>
<dbReference type="RefSeq" id="WP_073235181.1">
    <property type="nucleotide sequence ID" value="NZ_FQUQ01000005.1"/>
</dbReference>
<protein>
    <submittedName>
        <fullName evidence="2">Uncharacterized protein</fullName>
    </submittedName>
</protein>
<evidence type="ECO:0000313" key="3">
    <source>
        <dbReference type="Proteomes" id="UP000184287"/>
    </source>
</evidence>
<dbReference type="Proteomes" id="UP000184287">
    <property type="component" value="Unassembled WGS sequence"/>
</dbReference>
<accession>A0A1M5JNS3</accession>
<dbReference type="AlphaFoldDB" id="A0A1M5JNS3"/>
<evidence type="ECO:0000313" key="2">
    <source>
        <dbReference type="EMBL" id="SHG42181.1"/>
    </source>
</evidence>
<keyword evidence="3" id="KW-1185">Reference proteome</keyword>
<dbReference type="STRING" id="288992.SAMN04488522_105447"/>
<evidence type="ECO:0000256" key="1">
    <source>
        <dbReference type="SAM" id="Phobius"/>
    </source>
</evidence>